<accession>A0A9P0C973</accession>
<dbReference type="EMBL" id="OU963871">
    <property type="protein sequence ID" value="CAH0762104.1"/>
    <property type="molecule type" value="Genomic_DNA"/>
</dbReference>
<evidence type="ECO:0000256" key="6">
    <source>
        <dbReference type="ARBA" id="ARBA00023170"/>
    </source>
</evidence>
<feature type="transmembrane region" description="Helical" evidence="9">
    <location>
        <begin position="665"/>
        <end position="683"/>
    </location>
</feature>
<keyword evidence="10" id="KW-0732">Signal</keyword>
<keyword evidence="7" id="KW-0325">Glycoprotein</keyword>
<feature type="compositionally biased region" description="Polar residues" evidence="8">
    <location>
        <begin position="46"/>
        <end position="85"/>
    </location>
</feature>
<evidence type="ECO:0000256" key="10">
    <source>
        <dbReference type="SAM" id="SignalP"/>
    </source>
</evidence>
<dbReference type="PANTHER" id="PTHR42643">
    <property type="entry name" value="IONOTROPIC RECEPTOR 20A-RELATED"/>
    <property type="match status" value="1"/>
</dbReference>
<dbReference type="GO" id="GO:0005886">
    <property type="term" value="C:plasma membrane"/>
    <property type="evidence" value="ECO:0007669"/>
    <property type="project" value="UniProtKB-SubCell"/>
</dbReference>
<comment type="subcellular location">
    <subcellularLocation>
        <location evidence="1">Cell membrane</location>
        <topology evidence="1">Multi-pass membrane protein</topology>
    </subcellularLocation>
</comment>
<feature type="compositionally biased region" description="Pro residues" evidence="8">
    <location>
        <begin position="27"/>
        <end position="40"/>
    </location>
</feature>
<dbReference type="PANTHER" id="PTHR42643:SF38">
    <property type="entry name" value="IONOTROPIC RECEPTOR 100A"/>
    <property type="match status" value="1"/>
</dbReference>
<dbReference type="InterPro" id="IPR052192">
    <property type="entry name" value="Insect_Ionotropic_Sensory_Rcpt"/>
</dbReference>
<feature type="compositionally biased region" description="Basic and acidic residues" evidence="8">
    <location>
        <begin position="216"/>
        <end position="228"/>
    </location>
</feature>
<dbReference type="AlphaFoldDB" id="A0A9P0C973"/>
<keyword evidence="12" id="KW-1185">Reference proteome</keyword>
<keyword evidence="2" id="KW-1003">Cell membrane</keyword>
<keyword evidence="4 9" id="KW-1133">Transmembrane helix</keyword>
<feature type="transmembrane region" description="Helical" evidence="9">
    <location>
        <begin position="976"/>
        <end position="997"/>
    </location>
</feature>
<feature type="compositionally biased region" description="Polar residues" evidence="8">
    <location>
        <begin position="94"/>
        <end position="105"/>
    </location>
</feature>
<feature type="region of interest" description="Disordered" evidence="8">
    <location>
        <begin position="180"/>
        <end position="236"/>
    </location>
</feature>
<evidence type="ECO:0008006" key="13">
    <source>
        <dbReference type="Google" id="ProtNLM"/>
    </source>
</evidence>
<evidence type="ECO:0000256" key="5">
    <source>
        <dbReference type="ARBA" id="ARBA00023136"/>
    </source>
</evidence>
<organism evidence="11 12">
    <name type="scientific">Bemisia tabaci</name>
    <name type="common">Sweetpotato whitefly</name>
    <name type="synonym">Aleurodes tabaci</name>
    <dbReference type="NCBI Taxonomy" id="7038"/>
    <lineage>
        <taxon>Eukaryota</taxon>
        <taxon>Metazoa</taxon>
        <taxon>Ecdysozoa</taxon>
        <taxon>Arthropoda</taxon>
        <taxon>Hexapoda</taxon>
        <taxon>Insecta</taxon>
        <taxon>Pterygota</taxon>
        <taxon>Neoptera</taxon>
        <taxon>Paraneoptera</taxon>
        <taxon>Hemiptera</taxon>
        <taxon>Sternorrhyncha</taxon>
        <taxon>Aleyrodoidea</taxon>
        <taxon>Aleyrodidae</taxon>
        <taxon>Aleyrodinae</taxon>
        <taxon>Bemisia</taxon>
    </lineage>
</organism>
<proteinExistence type="predicted"/>
<evidence type="ECO:0000256" key="3">
    <source>
        <dbReference type="ARBA" id="ARBA00022692"/>
    </source>
</evidence>
<feature type="transmembrane region" description="Helical" evidence="9">
    <location>
        <begin position="704"/>
        <end position="726"/>
    </location>
</feature>
<gene>
    <name evidence="11" type="ORF">BEMITA_LOCUS2274</name>
</gene>
<keyword evidence="3 9" id="KW-0812">Transmembrane</keyword>
<feature type="region of interest" description="Disordered" evidence="8">
    <location>
        <begin position="25"/>
        <end position="145"/>
    </location>
</feature>
<evidence type="ECO:0000256" key="7">
    <source>
        <dbReference type="ARBA" id="ARBA00023180"/>
    </source>
</evidence>
<feature type="chain" id="PRO_5040331489" description="Ionotropic receptor" evidence="10">
    <location>
        <begin position="26"/>
        <end position="1001"/>
    </location>
</feature>
<reference evidence="11" key="1">
    <citation type="submission" date="2021-12" db="EMBL/GenBank/DDBJ databases">
        <authorList>
            <person name="King R."/>
        </authorList>
    </citation>
    <scope>NUCLEOTIDE SEQUENCE</scope>
</reference>
<feature type="transmembrane region" description="Helical" evidence="9">
    <location>
        <begin position="738"/>
        <end position="762"/>
    </location>
</feature>
<evidence type="ECO:0000256" key="1">
    <source>
        <dbReference type="ARBA" id="ARBA00004651"/>
    </source>
</evidence>
<protein>
    <recommendedName>
        <fullName evidence="13">Ionotropic receptor</fullName>
    </recommendedName>
</protein>
<dbReference type="Proteomes" id="UP001152759">
    <property type="component" value="Chromosome 10"/>
</dbReference>
<sequence length="1001" mass="114069">MKHPFFTAIDFMAIIFSATFSAAAAAPEPPAPDPLPPPPLADTEPWSTTAETSNDTEPWSTTAESSNDTEPWSTTHGTAASNTTFAPEPELPFLNTSLPSLNTTETPDDTVPFNTTSAPEPEIPHPVLRPPPEITTPTPETSNATPAFEPEIQYLVAPLPPLITEETPDDTKPLILTPLDDPVLTPAHENTTPTPGDAHDAFMPLDFDDVESPAAEDGHRRNDVKNRAEDEESLPSVPVYPPDFWDTIVLGKVVPFRKVPETQGPRSNMIDLALQACQHTINLSQHEIFHVVNLVPELSADTFLRNLHEMRISTYLITNPGQLMNQHTRDYNPKNMIFFLNEFRDIFNLILKPPSGNIEDGTLHGSFFDDPSYYFNQSDDEPWRVAYAQKYSDAHGDFDLKIEEDAVDVPISSDSSTSSKSLILHIGMSELERGSVLSDQVFYFTRHLYNHTIWNSENHLIFVLRRSSGSPKTANREVLNVTNMTSMRFTRAAILVCFKAFWRFFRGLRVVICVDEVCYRHDPYSERILHYEGRKEEDYFDFSMKNLHGKSVVFAYSHDDASEYLSLVNTVAWMTYADDALDQLQFGMNCSIDVFSRPPQVEHPLDTEVGQKYDIDIILFVGGADYKDFGFSKFDRTVGVETCVLCFAAPRQGFMPSYLVVFRSFSTPLWVIFLVTVITFVFMQRVFQYFQSNMFSEFYTEQNICTYESTSAFLVIYGYFLCGSPPTLLLGKHSTGKILFLVFSFSALIIGTVYQSQMFTLLSNRVRFKDIDTVEELRQSNLYIQTSDIDRLTTYFGQHPEYEGLEEKLITSFWSMHDEYLSQNEKKSRDFDSFDYISSLRVDDEESIHKTDNISLETTSALKRSLFSLLDNDAFLISVPQFMISQKNLLLVPFKSRDFFEFHQVGEYIFTYPLTYRLLKNTIYFKFLDRKVTQLFEGGLLISTVSKITNLLRLRPSAEENDEEPRPFGMTDLQPAFLFLAIGLSASFLIFLGEILWDIVY</sequence>
<feature type="signal peptide" evidence="10">
    <location>
        <begin position="1"/>
        <end position="25"/>
    </location>
</feature>
<evidence type="ECO:0000256" key="8">
    <source>
        <dbReference type="SAM" id="MobiDB-lite"/>
    </source>
</evidence>
<evidence type="ECO:0000313" key="11">
    <source>
        <dbReference type="EMBL" id="CAH0762104.1"/>
    </source>
</evidence>
<keyword evidence="6" id="KW-0675">Receptor</keyword>
<evidence type="ECO:0000256" key="4">
    <source>
        <dbReference type="ARBA" id="ARBA00022989"/>
    </source>
</evidence>
<evidence type="ECO:0000313" key="12">
    <source>
        <dbReference type="Proteomes" id="UP001152759"/>
    </source>
</evidence>
<evidence type="ECO:0000256" key="9">
    <source>
        <dbReference type="SAM" id="Phobius"/>
    </source>
</evidence>
<evidence type="ECO:0000256" key="2">
    <source>
        <dbReference type="ARBA" id="ARBA00022475"/>
    </source>
</evidence>
<name>A0A9P0C973_BEMTA</name>
<keyword evidence="5 9" id="KW-0472">Membrane</keyword>